<evidence type="ECO:0000313" key="2">
    <source>
        <dbReference type="Proteomes" id="UP001155128"/>
    </source>
</evidence>
<proteinExistence type="predicted"/>
<dbReference type="PROSITE" id="PS51257">
    <property type="entry name" value="PROKAR_LIPOPROTEIN"/>
    <property type="match status" value="1"/>
</dbReference>
<accession>A0A9X2EHR4</accession>
<evidence type="ECO:0000313" key="1">
    <source>
        <dbReference type="EMBL" id="MCM8557782.1"/>
    </source>
</evidence>
<name>A0A9X2EHR4_9SPHN</name>
<dbReference type="EMBL" id="JAMSHT010000001">
    <property type="protein sequence ID" value="MCM8557782.1"/>
    <property type="molecule type" value="Genomic_DNA"/>
</dbReference>
<comment type="caution">
    <text evidence="1">The sequence shown here is derived from an EMBL/GenBank/DDBJ whole genome shotgun (WGS) entry which is preliminary data.</text>
</comment>
<dbReference type="RefSeq" id="WP_252114151.1">
    <property type="nucleotide sequence ID" value="NZ_JAMSHT010000001.1"/>
</dbReference>
<dbReference type="SUPFAM" id="SSF159594">
    <property type="entry name" value="XCC0632-like"/>
    <property type="match status" value="1"/>
</dbReference>
<gene>
    <name evidence="1" type="ORF">NDO55_08110</name>
</gene>
<dbReference type="Gene3D" id="3.40.50.10610">
    <property type="entry name" value="ABC-type transport auxiliary lipoprotein component"/>
    <property type="match status" value="1"/>
</dbReference>
<dbReference type="Proteomes" id="UP001155128">
    <property type="component" value="Unassembled WGS sequence"/>
</dbReference>
<organism evidence="1 2">
    <name type="scientific">Sphingomicrobium sediminis</name>
    <dbReference type="NCBI Taxonomy" id="2950949"/>
    <lineage>
        <taxon>Bacteria</taxon>
        <taxon>Pseudomonadati</taxon>
        <taxon>Pseudomonadota</taxon>
        <taxon>Alphaproteobacteria</taxon>
        <taxon>Sphingomonadales</taxon>
        <taxon>Sphingomonadaceae</taxon>
        <taxon>Sphingomicrobium</taxon>
    </lineage>
</organism>
<sequence length="192" mass="20219">MRSLVILLATGALAACSVPGLSGPEVPPSLTTLASSAPEANENSVVRSEAVSFALPLLPQAYNTNRVAAIEGGTAIAYIEGLMLVDRPDRLFQQLVSETVYRRTDLLVIDPRQAAGTDRLNVTGTLYRFDYDGDRGEVVVGYEAMWSDGEQVATRRFEASAGAAPSAASVSTALNRAANDVAEEVAAWISGS</sequence>
<protein>
    <submittedName>
        <fullName evidence="1">ABC transporter</fullName>
    </submittedName>
</protein>
<reference evidence="1" key="1">
    <citation type="submission" date="2022-06" db="EMBL/GenBank/DDBJ databases">
        <title>Sphingomicrobium sedimins sp. nov., a marine bacterium isolated from tidal flat.</title>
        <authorList>
            <person name="Kim C.-H."/>
            <person name="Yoo Y."/>
            <person name="Kim J.-J."/>
        </authorList>
    </citation>
    <scope>NUCLEOTIDE SEQUENCE</scope>
    <source>
        <strain evidence="1">GRR-S6-50</strain>
    </source>
</reference>
<keyword evidence="2" id="KW-1185">Reference proteome</keyword>
<dbReference type="AlphaFoldDB" id="A0A9X2EHR4"/>